<evidence type="ECO:0000313" key="5">
    <source>
        <dbReference type="Proteomes" id="UP000252085"/>
    </source>
</evidence>
<dbReference type="SMART" id="SM00044">
    <property type="entry name" value="CYCc"/>
    <property type="match status" value="1"/>
</dbReference>
<dbReference type="Gene3D" id="3.40.50.300">
    <property type="entry name" value="P-loop containing nucleotide triphosphate hydrolases"/>
    <property type="match status" value="1"/>
</dbReference>
<dbReference type="InterPro" id="IPR027417">
    <property type="entry name" value="P-loop_NTPase"/>
</dbReference>
<dbReference type="CDD" id="cd07302">
    <property type="entry name" value="CHD"/>
    <property type="match status" value="1"/>
</dbReference>
<dbReference type="GO" id="GO:0016020">
    <property type="term" value="C:membrane"/>
    <property type="evidence" value="ECO:0007669"/>
    <property type="project" value="UniProtKB-SubCell"/>
</dbReference>
<gene>
    <name evidence="4" type="ORF">A6769_21015</name>
</gene>
<dbReference type="Pfam" id="PF00069">
    <property type="entry name" value="Pkinase"/>
    <property type="match status" value="1"/>
</dbReference>
<comment type="subcellular location">
    <subcellularLocation>
        <location evidence="1">Membrane</location>
        <topology evidence="1">Single-pass membrane protein</topology>
    </subcellularLocation>
</comment>
<evidence type="ECO:0000259" key="3">
    <source>
        <dbReference type="PROSITE" id="PS50125"/>
    </source>
</evidence>
<dbReference type="SUPFAM" id="SSF52540">
    <property type="entry name" value="P-loop containing nucleoside triphosphate hydrolases"/>
    <property type="match status" value="1"/>
</dbReference>
<dbReference type="InterPro" id="IPR041664">
    <property type="entry name" value="AAA_16"/>
</dbReference>
<evidence type="ECO:0000313" key="4">
    <source>
        <dbReference type="EMBL" id="RCJ34889.1"/>
    </source>
</evidence>
<protein>
    <submittedName>
        <fullName evidence="4">Guanylate cyclase</fullName>
    </submittedName>
</protein>
<dbReference type="PANTHER" id="PTHR43642">
    <property type="entry name" value="HYBRID SIGNAL TRANSDUCTION HISTIDINE KINASE G"/>
    <property type="match status" value="1"/>
</dbReference>
<dbReference type="SMART" id="SM00065">
    <property type="entry name" value="GAF"/>
    <property type="match status" value="1"/>
</dbReference>
<comment type="caution">
    <text evidence="4">The sequence shown here is derived from an EMBL/GenBank/DDBJ whole genome shotgun (WGS) entry which is preliminary data.</text>
</comment>
<dbReference type="PROSITE" id="PS50011">
    <property type="entry name" value="PROTEIN_KINASE_DOM"/>
    <property type="match status" value="1"/>
</dbReference>
<evidence type="ECO:0000256" key="1">
    <source>
        <dbReference type="ARBA" id="ARBA00004167"/>
    </source>
</evidence>
<dbReference type="InterPro" id="IPR011009">
    <property type="entry name" value="Kinase-like_dom_sf"/>
</dbReference>
<dbReference type="GO" id="GO:0035556">
    <property type="term" value="P:intracellular signal transduction"/>
    <property type="evidence" value="ECO:0007669"/>
    <property type="project" value="InterPro"/>
</dbReference>
<dbReference type="InterPro" id="IPR029787">
    <property type="entry name" value="Nucleotide_cyclase"/>
</dbReference>
<dbReference type="Proteomes" id="UP000252085">
    <property type="component" value="Unassembled WGS sequence"/>
</dbReference>
<name>A0A367RFS0_NOSPU</name>
<reference evidence="4 5" key="1">
    <citation type="submission" date="2016-04" db="EMBL/GenBank/DDBJ databases">
        <authorList>
            <person name="Evans L.H."/>
            <person name="Alamgir A."/>
            <person name="Owens N."/>
            <person name="Weber N.D."/>
            <person name="Virtaneva K."/>
            <person name="Barbian K."/>
            <person name="Babar A."/>
            <person name="Rosenke K."/>
        </authorList>
    </citation>
    <scope>NUCLEOTIDE SEQUENCE [LARGE SCALE GENOMIC DNA]</scope>
    <source>
        <strain evidence="4">NIES-2108</strain>
    </source>
</reference>
<feature type="domain" description="Protein kinase" evidence="2">
    <location>
        <begin position="7"/>
        <end position="270"/>
    </location>
</feature>
<dbReference type="InterPro" id="IPR001054">
    <property type="entry name" value="A/G_cyclase"/>
</dbReference>
<dbReference type="Gene3D" id="3.30.200.20">
    <property type="entry name" value="Phosphorylase Kinase, domain 1"/>
    <property type="match status" value="1"/>
</dbReference>
<dbReference type="GO" id="GO:0004016">
    <property type="term" value="F:adenylate cyclase activity"/>
    <property type="evidence" value="ECO:0007669"/>
    <property type="project" value="UniProtKB-ARBA"/>
</dbReference>
<dbReference type="GO" id="GO:0004672">
    <property type="term" value="F:protein kinase activity"/>
    <property type="evidence" value="ECO:0007669"/>
    <property type="project" value="InterPro"/>
</dbReference>
<accession>A0A367RFS0</accession>
<dbReference type="InterPro" id="IPR000719">
    <property type="entry name" value="Prot_kinase_dom"/>
</dbReference>
<dbReference type="GO" id="GO:0009190">
    <property type="term" value="P:cyclic nucleotide biosynthetic process"/>
    <property type="evidence" value="ECO:0007669"/>
    <property type="project" value="InterPro"/>
</dbReference>
<sequence>MIALEGYQVLTELHTSPNSQVYRGYRELDRQPVVLKVLWQEYPSPEAIARFKLEYDLTRRAQAPGIIQAYDLKKYQNTLVLVLEDFGGQPLRELLNQSPLPLEDFLQLAIQVAAALEEIHQQQIIHKDINPANILLNPTTQQTKIIDFGIATLLSRENPTLRNLNVLEGTLAYISPEQTGRMNRSIDYRTDFYSLGVTFYELLTQHLPFISDDPVELVHSHIAKQPIPPDQINPQIPPALSQIVMKLLEKTAETRYQSAFGLQADLEQCLEMLHTTGQIPLFELGQHDRSGRFQIPQKLYGREAEVANLLAAFERASHGQSEVMLIAGYSGIGKSALVQEIYKPITQQRGYFISGKFDQFQRNIPYSSLIQAFQALIRQLLTTSEAEITTWRKKLLDALGVNGQVIIEVIAEVELIIGQQPPVIELSPKEAQSRFNLVLQNFIKVFTQKEHPLVMFLDDLQWADSASLQLIQLLMSQADSQYLLLIGAYRDNEVDKSHPLWTTIASLEQAGVAIHELTLTPLALPEIQQLLSDTLNNADLADVTPLAELLQQKTNGNPFFMNEFLKSLYAEELLQFNFTQRQWQWQLAKIQAAQITDNVVELMALKIQKLPVATQEALKLAACIGNSFDLHTLAIASSKSLADVAAQLWEAVQTGLILPQGNDYQLLQVADLEVKALTNLDVVYKFLHDRVQQAAYSLISTDQKQAVHLQIGQLLLQGITPQKQEERIFDIVNQLNFGINLITDPQQRQKLAQLNLTAGNKAKASAAYQPALDYLTMGINSLAASCWRQQYQLALALHTAAAEAAYLGGDFERMDALTDEVLQKTRSTVDQVQVYAIKIQAAIARDQLLAASQLGLQVLQLLGIPLASNPGQPQIMLGLLKTKFALAGKQVHTLVDLPKLTHPTKLAAIRILASIASATYLAAPNVFPLTVFKQVEISAKYGNAAESAFAYATYGLILCGVVGDLQGGYKFGELALKVLDRFNAKHLQARTLFVVNSFVRHWQEPLQNTIPSLQAAFQIGRDTGDTEYAAFCANTSSMHSYFSGQNLAELDKYLAIYGEAIQQFKKKPIFILIQLYRQAVANLQGKNTNPCQLVGEFYDATAMLAQHIESNYRTAIFYIYTNHLTLNYWFEDYATAVKNADLAIPYLDAVVALYIVGWFHFYDSLGRLALASVVSAAERQKLLQRVAANQKKLQVWAKFSPVNYTHKLALVEAEWHRVHGESSQAIAYYDRAIALAQENQYLNEAALANELTAKFYLAQNKSKIAQVYLQEARYLYLQWGAIAKVKDLEAKYPQLLTRILEKTVNSTLSTTTSNPTGLTSTSRSESLDLVTVIKASQTLSEEIQLDKLLSNLMRILMENAGAQRGFLLLSTKGKFLIEAQGTVGENTIQVLESLSIENNQILSTAIVNYVIRTKTNVVLNDAINEAVGIGEFIKDPYIRQYQPRSILCTPLINQGKLAGIVYLENNLTTGAFTPDRLELLNLLSAQAAISIENARLYTDLAALNKAYERFVPRQFLQFLNKQSIIDVQLGDQVQREMSVLFTDIRAFTTLSESMTPAENFRFINSYLSRMEPIILENNGFIDKYIGDAIMALFAGDADDAVQAGIAMLQTLTTYNEKRQTKGYSPIQIGIGINTGSLILGTVGGLNRMDSTVISDAVNLAARIEGLTKTFNAPLLITDQTFERLQNRDRYGIRVVGQVKVKGKTNAVTVHEVFAADPQKVSAGKTATLEVFASALACYEQQEFAAAAKYFQDCLQQNPWDQVAQIYLERCHPGKEIASIFTEAVKF</sequence>
<dbReference type="EMBL" id="LXQE01000154">
    <property type="protein sequence ID" value="RCJ34889.1"/>
    <property type="molecule type" value="Genomic_DNA"/>
</dbReference>
<dbReference type="GO" id="GO:0005524">
    <property type="term" value="F:ATP binding"/>
    <property type="evidence" value="ECO:0007669"/>
    <property type="project" value="InterPro"/>
</dbReference>
<feature type="domain" description="Guanylate cyclase" evidence="3">
    <location>
        <begin position="1538"/>
        <end position="1664"/>
    </location>
</feature>
<dbReference type="Gene3D" id="1.10.510.10">
    <property type="entry name" value="Transferase(Phosphotransferase) domain 1"/>
    <property type="match status" value="1"/>
</dbReference>
<dbReference type="InterPro" id="IPR003018">
    <property type="entry name" value="GAF"/>
</dbReference>
<dbReference type="InterPro" id="IPR029016">
    <property type="entry name" value="GAF-like_dom_sf"/>
</dbReference>
<organism evidence="4 5">
    <name type="scientific">Nostoc punctiforme NIES-2108</name>
    <dbReference type="NCBI Taxonomy" id="1356359"/>
    <lineage>
        <taxon>Bacteria</taxon>
        <taxon>Bacillati</taxon>
        <taxon>Cyanobacteriota</taxon>
        <taxon>Cyanophyceae</taxon>
        <taxon>Nostocales</taxon>
        <taxon>Nostocaceae</taxon>
        <taxon>Nostoc</taxon>
    </lineage>
</organism>
<dbReference type="SUPFAM" id="SSF56112">
    <property type="entry name" value="Protein kinase-like (PK-like)"/>
    <property type="match status" value="1"/>
</dbReference>
<dbReference type="Gene3D" id="3.30.450.40">
    <property type="match status" value="1"/>
</dbReference>
<dbReference type="CDD" id="cd14014">
    <property type="entry name" value="STKc_PknB_like"/>
    <property type="match status" value="1"/>
</dbReference>
<dbReference type="SUPFAM" id="SSF55073">
    <property type="entry name" value="Nucleotide cyclase"/>
    <property type="match status" value="1"/>
</dbReference>
<dbReference type="InterPro" id="IPR053159">
    <property type="entry name" value="Hybrid_Histidine_Kinase"/>
</dbReference>
<dbReference type="Pfam" id="PF13191">
    <property type="entry name" value="AAA_16"/>
    <property type="match status" value="1"/>
</dbReference>
<dbReference type="PROSITE" id="PS50125">
    <property type="entry name" value="GUANYLATE_CYCLASE_2"/>
    <property type="match status" value="1"/>
</dbReference>
<dbReference type="Pfam" id="PF00211">
    <property type="entry name" value="Guanylate_cyc"/>
    <property type="match status" value="1"/>
</dbReference>
<evidence type="ECO:0000259" key="2">
    <source>
        <dbReference type="PROSITE" id="PS50011"/>
    </source>
</evidence>
<proteinExistence type="predicted"/>
<dbReference type="PANTHER" id="PTHR43642:SF1">
    <property type="entry name" value="HYBRID SIGNAL TRANSDUCTION HISTIDINE KINASE G"/>
    <property type="match status" value="1"/>
</dbReference>
<dbReference type="Pfam" id="PF01590">
    <property type="entry name" value="GAF"/>
    <property type="match status" value="1"/>
</dbReference>
<dbReference type="SUPFAM" id="SSF55781">
    <property type="entry name" value="GAF domain-like"/>
    <property type="match status" value="1"/>
</dbReference>
<dbReference type="Gene3D" id="3.30.70.1230">
    <property type="entry name" value="Nucleotide cyclase"/>
    <property type="match status" value="1"/>
</dbReference>